<name>A0ABW3M2Z6_9PSEU</name>
<gene>
    <name evidence="1" type="ORF">ACFQ1S_01365</name>
</gene>
<dbReference type="EMBL" id="JBHTIS010000036">
    <property type="protein sequence ID" value="MFD1044336.1"/>
    <property type="molecule type" value="Genomic_DNA"/>
</dbReference>
<evidence type="ECO:0008006" key="3">
    <source>
        <dbReference type="Google" id="ProtNLM"/>
    </source>
</evidence>
<evidence type="ECO:0000313" key="1">
    <source>
        <dbReference type="EMBL" id="MFD1044336.1"/>
    </source>
</evidence>
<comment type="caution">
    <text evidence="1">The sequence shown here is derived from an EMBL/GenBank/DDBJ whole genome shotgun (WGS) entry which is preliminary data.</text>
</comment>
<protein>
    <recommendedName>
        <fullName evidence="3">DUF4440 domain-containing protein</fullName>
    </recommendedName>
</protein>
<sequence length="108" mass="11723">MKEATAVHDAACRHDYESLLQLMEDPFGIQEPSDVLDTFRANNGAELTVVMQTLETPAILGQGGLIYCNPNGAIAVFARGTLAHPGKWTDFTFTADSALKEECQEPIP</sequence>
<proteinExistence type="predicted"/>
<reference evidence="2" key="1">
    <citation type="journal article" date="2019" name="Int. J. Syst. Evol. Microbiol.">
        <title>The Global Catalogue of Microorganisms (GCM) 10K type strain sequencing project: providing services to taxonomists for standard genome sequencing and annotation.</title>
        <authorList>
            <consortium name="The Broad Institute Genomics Platform"/>
            <consortium name="The Broad Institute Genome Sequencing Center for Infectious Disease"/>
            <person name="Wu L."/>
            <person name="Ma J."/>
        </authorList>
    </citation>
    <scope>NUCLEOTIDE SEQUENCE [LARGE SCALE GENOMIC DNA]</scope>
    <source>
        <strain evidence="2">JCM 31486</strain>
    </source>
</reference>
<keyword evidence="2" id="KW-1185">Reference proteome</keyword>
<organism evidence="1 2">
    <name type="scientific">Kibdelosporangium lantanae</name>
    <dbReference type="NCBI Taxonomy" id="1497396"/>
    <lineage>
        <taxon>Bacteria</taxon>
        <taxon>Bacillati</taxon>
        <taxon>Actinomycetota</taxon>
        <taxon>Actinomycetes</taxon>
        <taxon>Pseudonocardiales</taxon>
        <taxon>Pseudonocardiaceae</taxon>
        <taxon>Kibdelosporangium</taxon>
    </lineage>
</organism>
<dbReference type="Proteomes" id="UP001597045">
    <property type="component" value="Unassembled WGS sequence"/>
</dbReference>
<evidence type="ECO:0000313" key="2">
    <source>
        <dbReference type="Proteomes" id="UP001597045"/>
    </source>
</evidence>
<accession>A0ABW3M2Z6</accession>